<dbReference type="PANTHER" id="PTHR46796:SF6">
    <property type="entry name" value="ARAC SUBFAMILY"/>
    <property type="match status" value="1"/>
</dbReference>
<dbReference type="GO" id="GO:0003700">
    <property type="term" value="F:DNA-binding transcription factor activity"/>
    <property type="evidence" value="ECO:0007669"/>
    <property type="project" value="InterPro"/>
</dbReference>
<dbReference type="SMART" id="SM00342">
    <property type="entry name" value="HTH_ARAC"/>
    <property type="match status" value="1"/>
</dbReference>
<dbReference type="PRINTS" id="PR00032">
    <property type="entry name" value="HTHARAC"/>
</dbReference>
<gene>
    <name evidence="5" type="ORF">QO001_002196</name>
</gene>
<evidence type="ECO:0000313" key="6">
    <source>
        <dbReference type="Proteomes" id="UP001223420"/>
    </source>
</evidence>
<dbReference type="SUPFAM" id="SSF46689">
    <property type="entry name" value="Homeodomain-like"/>
    <property type="match status" value="1"/>
</dbReference>
<sequence>MLTTASLHPRDSFKLWYETIRERIVPVELTRIGDRPFEGLMEGADVGSLPITRITQSAIQTEATPNTIRRHNKHDTVSVTVMLSGRLNCTHYGRESVQHAGEFVVLDRKPTIMATVEKSQSLVLEVSRARLERSLGPAALYAGLTIGCKQASTSLVTSFFQDLIRHRERFTPDTAERMSSIGIDLLVASIAERLAQETPRNLAGTVIVQRAKAYIEANLGDPTLDPSQLAIAMGVSLRRLQQLFREQNRNISDWIWKRRLETAALRLADSSHLHLPIGVLAYGCGFISQSHFSRCFKARYGMAPREYRDQAARSQLRLD</sequence>
<dbReference type="Pfam" id="PF14525">
    <property type="entry name" value="AraC_binding_2"/>
    <property type="match status" value="1"/>
</dbReference>
<keyword evidence="2 5" id="KW-0238">DNA-binding</keyword>
<dbReference type="AlphaFoldDB" id="A0AAJ1WWI8"/>
<organism evidence="5 6">
    <name type="scientific">Methylobacterium brachiatum</name>
    <dbReference type="NCBI Taxonomy" id="269660"/>
    <lineage>
        <taxon>Bacteria</taxon>
        <taxon>Pseudomonadati</taxon>
        <taxon>Pseudomonadota</taxon>
        <taxon>Alphaproteobacteria</taxon>
        <taxon>Hyphomicrobiales</taxon>
        <taxon>Methylobacteriaceae</taxon>
        <taxon>Methylobacterium</taxon>
    </lineage>
</organism>
<evidence type="ECO:0000256" key="1">
    <source>
        <dbReference type="ARBA" id="ARBA00023015"/>
    </source>
</evidence>
<dbReference type="InterPro" id="IPR018060">
    <property type="entry name" value="HTH_AraC"/>
</dbReference>
<dbReference type="InterPro" id="IPR035418">
    <property type="entry name" value="AraC-bd_2"/>
</dbReference>
<reference evidence="5" key="1">
    <citation type="submission" date="2023-07" db="EMBL/GenBank/DDBJ databases">
        <title>Genomic Encyclopedia of Type Strains, Phase IV (KMG-IV): sequencing the most valuable type-strain genomes for metagenomic binning, comparative biology and taxonomic classification.</title>
        <authorList>
            <person name="Goeker M."/>
        </authorList>
    </citation>
    <scope>NUCLEOTIDE SEQUENCE</scope>
    <source>
        <strain evidence="5">DSM 19569</strain>
    </source>
</reference>
<keyword evidence="3" id="KW-0804">Transcription</keyword>
<evidence type="ECO:0000313" key="5">
    <source>
        <dbReference type="EMBL" id="MDQ0543270.1"/>
    </source>
</evidence>
<accession>A0AAJ1WWI8</accession>
<dbReference type="Gene3D" id="1.10.10.60">
    <property type="entry name" value="Homeodomain-like"/>
    <property type="match status" value="1"/>
</dbReference>
<dbReference type="EMBL" id="JAUSWL010000003">
    <property type="protein sequence ID" value="MDQ0543270.1"/>
    <property type="molecule type" value="Genomic_DNA"/>
</dbReference>
<dbReference type="Proteomes" id="UP001223420">
    <property type="component" value="Unassembled WGS sequence"/>
</dbReference>
<proteinExistence type="predicted"/>
<dbReference type="InterPro" id="IPR050204">
    <property type="entry name" value="AraC_XylS_family_regulators"/>
</dbReference>
<evidence type="ECO:0000256" key="2">
    <source>
        <dbReference type="ARBA" id="ARBA00023125"/>
    </source>
</evidence>
<dbReference type="PROSITE" id="PS01124">
    <property type="entry name" value="HTH_ARAC_FAMILY_2"/>
    <property type="match status" value="1"/>
</dbReference>
<evidence type="ECO:0000259" key="4">
    <source>
        <dbReference type="PROSITE" id="PS01124"/>
    </source>
</evidence>
<dbReference type="GO" id="GO:0043565">
    <property type="term" value="F:sequence-specific DNA binding"/>
    <property type="evidence" value="ECO:0007669"/>
    <property type="project" value="InterPro"/>
</dbReference>
<dbReference type="InterPro" id="IPR020449">
    <property type="entry name" value="Tscrpt_reg_AraC-type_HTH"/>
</dbReference>
<dbReference type="PANTHER" id="PTHR46796">
    <property type="entry name" value="HTH-TYPE TRANSCRIPTIONAL ACTIVATOR RHAS-RELATED"/>
    <property type="match status" value="1"/>
</dbReference>
<dbReference type="InterPro" id="IPR018062">
    <property type="entry name" value="HTH_AraC-typ_CS"/>
</dbReference>
<dbReference type="Pfam" id="PF12833">
    <property type="entry name" value="HTH_18"/>
    <property type="match status" value="1"/>
</dbReference>
<protein>
    <submittedName>
        <fullName evidence="5">AraC-like DNA-binding protein</fullName>
    </submittedName>
</protein>
<name>A0AAJ1WWI8_9HYPH</name>
<comment type="caution">
    <text evidence="5">The sequence shown here is derived from an EMBL/GenBank/DDBJ whole genome shotgun (WGS) entry which is preliminary data.</text>
</comment>
<keyword evidence="1" id="KW-0805">Transcription regulation</keyword>
<dbReference type="InterPro" id="IPR009057">
    <property type="entry name" value="Homeodomain-like_sf"/>
</dbReference>
<feature type="domain" description="HTH araC/xylS-type" evidence="4">
    <location>
        <begin position="209"/>
        <end position="310"/>
    </location>
</feature>
<evidence type="ECO:0000256" key="3">
    <source>
        <dbReference type="ARBA" id="ARBA00023163"/>
    </source>
</evidence>
<dbReference type="PROSITE" id="PS00041">
    <property type="entry name" value="HTH_ARAC_FAMILY_1"/>
    <property type="match status" value="1"/>
</dbReference>